<evidence type="ECO:0000313" key="6">
    <source>
        <dbReference type="Proteomes" id="UP001187471"/>
    </source>
</evidence>
<dbReference type="InterPro" id="IPR046848">
    <property type="entry name" value="E_motif"/>
</dbReference>
<keyword evidence="6" id="KW-1185">Reference proteome</keyword>
<dbReference type="PANTHER" id="PTHR47926">
    <property type="entry name" value="PENTATRICOPEPTIDE REPEAT-CONTAINING PROTEIN"/>
    <property type="match status" value="1"/>
</dbReference>
<evidence type="ECO:0000256" key="2">
    <source>
        <dbReference type="ARBA" id="ARBA00022737"/>
    </source>
</evidence>
<dbReference type="FunFam" id="1.25.40.10:FF:000242">
    <property type="entry name" value="Pentatricopeptide repeat-containing protein"/>
    <property type="match status" value="1"/>
</dbReference>
<dbReference type="Proteomes" id="UP001187471">
    <property type="component" value="Unassembled WGS sequence"/>
</dbReference>
<dbReference type="InterPro" id="IPR046960">
    <property type="entry name" value="PPR_At4g14850-like_plant"/>
</dbReference>
<dbReference type="GO" id="GO:0009451">
    <property type="term" value="P:RNA modification"/>
    <property type="evidence" value="ECO:0007669"/>
    <property type="project" value="InterPro"/>
</dbReference>
<dbReference type="PANTHER" id="PTHR47926:SF360">
    <property type="entry name" value="PENTATRICOPEPTIDE REPEAT-CONTAINING PROTEIN"/>
    <property type="match status" value="1"/>
</dbReference>
<comment type="caution">
    <text evidence="5">The sequence shown here is derived from an EMBL/GenBank/DDBJ whole genome shotgun (WGS) entry which is preliminary data.</text>
</comment>
<keyword evidence="2" id="KW-0677">Repeat</keyword>
<dbReference type="GO" id="GO:0003723">
    <property type="term" value="F:RNA binding"/>
    <property type="evidence" value="ECO:0007669"/>
    <property type="project" value="InterPro"/>
</dbReference>
<dbReference type="NCBIfam" id="TIGR00756">
    <property type="entry name" value="PPR"/>
    <property type="match status" value="2"/>
</dbReference>
<dbReference type="InterPro" id="IPR032867">
    <property type="entry name" value="DYW_dom"/>
</dbReference>
<accession>A0AA88REW8</accession>
<dbReference type="EMBL" id="JAVXUO010002328">
    <property type="protein sequence ID" value="KAK2974170.1"/>
    <property type="molecule type" value="Genomic_DNA"/>
</dbReference>
<dbReference type="InterPro" id="IPR011990">
    <property type="entry name" value="TPR-like_helical_dom_sf"/>
</dbReference>
<evidence type="ECO:0000256" key="3">
    <source>
        <dbReference type="PROSITE-ProRule" id="PRU00708"/>
    </source>
</evidence>
<comment type="similarity">
    <text evidence="1">Belongs to the PPR family. PCMP-H subfamily.</text>
</comment>
<evidence type="ECO:0000313" key="5">
    <source>
        <dbReference type="EMBL" id="KAK2974170.1"/>
    </source>
</evidence>
<dbReference type="Pfam" id="PF14432">
    <property type="entry name" value="DYW_deaminase"/>
    <property type="match status" value="1"/>
</dbReference>
<dbReference type="Pfam" id="PF20431">
    <property type="entry name" value="E_motif"/>
    <property type="match status" value="1"/>
</dbReference>
<protein>
    <recommendedName>
        <fullName evidence="4">DYW domain-containing protein</fullName>
    </recommendedName>
</protein>
<feature type="repeat" description="PPR" evidence="3">
    <location>
        <begin position="66"/>
        <end position="100"/>
    </location>
</feature>
<dbReference type="AlphaFoldDB" id="A0AA88REW8"/>
<dbReference type="InterPro" id="IPR002885">
    <property type="entry name" value="PPR_rpt"/>
</dbReference>
<evidence type="ECO:0000259" key="4">
    <source>
        <dbReference type="Pfam" id="PF14432"/>
    </source>
</evidence>
<dbReference type="Pfam" id="PF01535">
    <property type="entry name" value="PPR"/>
    <property type="match status" value="2"/>
</dbReference>
<proteinExistence type="inferred from homology"/>
<dbReference type="PROSITE" id="PS51375">
    <property type="entry name" value="PPR"/>
    <property type="match status" value="2"/>
</dbReference>
<evidence type="ECO:0000256" key="1">
    <source>
        <dbReference type="ARBA" id="ARBA00006643"/>
    </source>
</evidence>
<feature type="repeat" description="PPR" evidence="3">
    <location>
        <begin position="167"/>
        <end position="201"/>
    </location>
</feature>
<dbReference type="Gene3D" id="1.25.40.10">
    <property type="entry name" value="Tetratricopeptide repeat domain"/>
    <property type="match status" value="2"/>
</dbReference>
<dbReference type="Pfam" id="PF13041">
    <property type="entry name" value="PPR_2"/>
    <property type="match status" value="2"/>
</dbReference>
<dbReference type="GO" id="GO:0008270">
    <property type="term" value="F:zinc ion binding"/>
    <property type="evidence" value="ECO:0007669"/>
    <property type="project" value="InterPro"/>
</dbReference>
<organism evidence="5 6">
    <name type="scientific">Escallonia rubra</name>
    <dbReference type="NCBI Taxonomy" id="112253"/>
    <lineage>
        <taxon>Eukaryota</taxon>
        <taxon>Viridiplantae</taxon>
        <taxon>Streptophyta</taxon>
        <taxon>Embryophyta</taxon>
        <taxon>Tracheophyta</taxon>
        <taxon>Spermatophyta</taxon>
        <taxon>Magnoliopsida</taxon>
        <taxon>eudicotyledons</taxon>
        <taxon>Gunneridae</taxon>
        <taxon>Pentapetalae</taxon>
        <taxon>asterids</taxon>
        <taxon>campanulids</taxon>
        <taxon>Escalloniales</taxon>
        <taxon>Escalloniaceae</taxon>
        <taxon>Escallonia</taxon>
    </lineage>
</organism>
<gene>
    <name evidence="5" type="ORF">RJ640_021461</name>
</gene>
<feature type="domain" description="DYW" evidence="4">
    <location>
        <begin position="379"/>
        <end position="447"/>
    </location>
</feature>
<name>A0AA88REW8_9ASTE</name>
<sequence>MAAIVPRISNTVYVSCDCLDLARKLLNEIPCCNFGLVPANLIVASFMKIGEIDTAKIVFQRMPTRDLVSWNSMIGGYVRNARFEEAFSIFREMLSLNIEPDGFTFASIINASARIGALNRAKWIHDLLIQKRIQLNYILRAALIDMYSKCGRIEIACDIFYGVRNNDVSVWNAMINGLAIHGLALDAIAMFSAMEADDVLPDTLTFIGLLRACNHCGLVDQGRNYFDLMRRCYVIQPQLEHFGAMVDLFGRAGLLEEAYAIIKEMPMEPDIVIWRSLLSACRIHKIPNLGEVAVAKLSQLESGDYVLLSNIYCSLRKWDSAERVRDMMKGKGIRKNGGKSWVEFGDAIHQFKAGDRSHPETEAIYKVLDGLICRTRVEGFKPTTELVLMDVSEEEKEDNLIYHSEKLALAYAILKSSPGNDIRVSKNLRTCLDCHYWMKIVSRVLNRMHVGPSEDIKMAEENAEQRTRSVRFY</sequence>
<reference evidence="5" key="1">
    <citation type="submission" date="2022-12" db="EMBL/GenBank/DDBJ databases">
        <title>Draft genome assemblies for two species of Escallonia (Escalloniales).</title>
        <authorList>
            <person name="Chanderbali A."/>
            <person name="Dervinis C."/>
            <person name="Anghel I."/>
            <person name="Soltis D."/>
            <person name="Soltis P."/>
            <person name="Zapata F."/>
        </authorList>
    </citation>
    <scope>NUCLEOTIDE SEQUENCE</scope>
    <source>
        <strain evidence="5">UCBG92.1500</strain>
        <tissue evidence="5">Leaf</tissue>
    </source>
</reference>